<dbReference type="Pfam" id="PF13581">
    <property type="entry name" value="HATPase_c_2"/>
    <property type="match status" value="1"/>
</dbReference>
<dbReference type="PANTHER" id="PTHR35801">
    <property type="entry name" value="PHOSPHOSERINE PHOSPHATASE RSBX"/>
    <property type="match status" value="1"/>
</dbReference>
<dbReference type="InterPro" id="IPR003594">
    <property type="entry name" value="HATPase_dom"/>
</dbReference>
<sequence length="330" mass="33941">MIGIPASPWVRAEDSGSVGAVRETATRLAVTAGFDAFRAGRVAVAVGEAVSGLVEYAQEVVVTVRPHPWAANAVEFVAIDRGPGVPSVAHTLVDGCPAFGTPGIGLGAIARLAAWHEIYSAPGRGTILAMCFTPTGEPPPSHASGLLRPIGEEPLCGDAFALHETGSAVSALVCDGIGHGAAAAQAAREAVRIFKEAPGLDPADIVARVHDGLGHTRGGAVAVARVDREDVVFSGLGNVSGWIVHPAGRHGMVSLPGIAGHRGRRPQQFRYPLPRHATTVLHSDGLTGRWDPVSLPGLSTRSSVVVAAALLREAGSPRDDSCVVAVRSRS</sequence>
<evidence type="ECO:0000313" key="3">
    <source>
        <dbReference type="Proteomes" id="UP000217103"/>
    </source>
</evidence>
<gene>
    <name evidence="2" type="ORF">SAMN04489764_1557</name>
</gene>
<dbReference type="Gene3D" id="3.30.565.10">
    <property type="entry name" value="Histidine kinase-like ATPase, C-terminal domain"/>
    <property type="match status" value="1"/>
</dbReference>
<dbReference type="EMBL" id="FNKK01000002">
    <property type="protein sequence ID" value="SDQ65529.1"/>
    <property type="molecule type" value="Genomic_DNA"/>
</dbReference>
<proteinExistence type="predicted"/>
<dbReference type="InterPro" id="IPR001932">
    <property type="entry name" value="PPM-type_phosphatase-like_dom"/>
</dbReference>
<dbReference type="AlphaFoldDB" id="A0A1H1CNA3"/>
<dbReference type="PANTHER" id="PTHR35801:SF1">
    <property type="entry name" value="PHOSPHOSERINE PHOSPHATASE RSBX"/>
    <property type="match status" value="1"/>
</dbReference>
<keyword evidence="2" id="KW-0418">Kinase</keyword>
<dbReference type="STRING" id="35622.SAMN04489764_1557"/>
<dbReference type="InterPro" id="IPR036890">
    <property type="entry name" value="HATPase_C_sf"/>
</dbReference>
<dbReference type="InterPro" id="IPR036457">
    <property type="entry name" value="PPM-type-like_dom_sf"/>
</dbReference>
<evidence type="ECO:0000259" key="1">
    <source>
        <dbReference type="SMART" id="SM00331"/>
    </source>
</evidence>
<dbReference type="SUPFAM" id="SSF81606">
    <property type="entry name" value="PP2C-like"/>
    <property type="match status" value="1"/>
</dbReference>
<dbReference type="GO" id="GO:0016301">
    <property type="term" value="F:kinase activity"/>
    <property type="evidence" value="ECO:0007669"/>
    <property type="project" value="UniProtKB-KW"/>
</dbReference>
<accession>A0A1H1CNA3</accession>
<keyword evidence="2" id="KW-0808">Transferase</keyword>
<feature type="domain" description="PPM-type phosphatase" evidence="1">
    <location>
        <begin position="142"/>
        <end position="328"/>
    </location>
</feature>
<organism evidence="2 3">
    <name type="scientific">Thermostaphylospora chromogena</name>
    <dbReference type="NCBI Taxonomy" id="35622"/>
    <lineage>
        <taxon>Bacteria</taxon>
        <taxon>Bacillati</taxon>
        <taxon>Actinomycetota</taxon>
        <taxon>Actinomycetes</taxon>
        <taxon>Streptosporangiales</taxon>
        <taxon>Thermomonosporaceae</taxon>
        <taxon>Thermostaphylospora</taxon>
    </lineage>
</organism>
<dbReference type="Pfam" id="PF07228">
    <property type="entry name" value="SpoIIE"/>
    <property type="match status" value="1"/>
</dbReference>
<dbReference type="InterPro" id="IPR039248">
    <property type="entry name" value="Ptase_RsbX"/>
</dbReference>
<protein>
    <submittedName>
        <fullName evidence="2">Anti-sigma regulatory factor (Ser/Thr protein kinase)</fullName>
    </submittedName>
</protein>
<dbReference type="Proteomes" id="UP000217103">
    <property type="component" value="Unassembled WGS sequence"/>
</dbReference>
<dbReference type="RefSeq" id="WP_093263525.1">
    <property type="nucleotide sequence ID" value="NZ_FNKK01000002.1"/>
</dbReference>
<reference evidence="2 3" key="1">
    <citation type="submission" date="2016-10" db="EMBL/GenBank/DDBJ databases">
        <authorList>
            <person name="de Groot N.N."/>
        </authorList>
    </citation>
    <scope>NUCLEOTIDE SEQUENCE [LARGE SCALE GENOMIC DNA]</scope>
    <source>
        <strain evidence="2 3">DSM 43794</strain>
    </source>
</reference>
<keyword evidence="3" id="KW-1185">Reference proteome</keyword>
<dbReference type="Gene3D" id="3.60.40.10">
    <property type="entry name" value="PPM-type phosphatase domain"/>
    <property type="match status" value="1"/>
</dbReference>
<name>A0A1H1CNA3_9ACTN</name>
<dbReference type="SMART" id="SM00331">
    <property type="entry name" value="PP2C_SIG"/>
    <property type="match status" value="1"/>
</dbReference>
<evidence type="ECO:0000313" key="2">
    <source>
        <dbReference type="EMBL" id="SDQ65529.1"/>
    </source>
</evidence>
<dbReference type="OrthoDB" id="479131at2"/>